<dbReference type="SUPFAM" id="SSF46955">
    <property type="entry name" value="Putative DNA-binding domain"/>
    <property type="match status" value="1"/>
</dbReference>
<dbReference type="Gene3D" id="1.10.1660.10">
    <property type="match status" value="1"/>
</dbReference>
<keyword evidence="4" id="KW-1185">Reference proteome</keyword>
<protein>
    <submittedName>
        <fullName evidence="2">MerR HTH family regulatory protein</fullName>
    </submittedName>
</protein>
<dbReference type="HOGENOM" id="CLU_2732393_0_0_0"/>
<evidence type="ECO:0000313" key="3">
    <source>
        <dbReference type="EMBL" id="EHO41981.1"/>
    </source>
</evidence>
<gene>
    <name evidence="2" type="primary">merR</name>
    <name evidence="2" type="ORF">Cabys_1175</name>
    <name evidence="3" type="ORF">Calab_2371</name>
</gene>
<dbReference type="GO" id="GO:0006355">
    <property type="term" value="P:regulation of DNA-templated transcription"/>
    <property type="evidence" value="ECO:0007669"/>
    <property type="project" value="InterPro"/>
</dbReference>
<evidence type="ECO:0000259" key="1">
    <source>
        <dbReference type="Pfam" id="PF13411"/>
    </source>
</evidence>
<dbReference type="AlphaFoldDB" id="H1XY54"/>
<evidence type="ECO:0000313" key="4">
    <source>
        <dbReference type="Proteomes" id="UP000004671"/>
    </source>
</evidence>
<dbReference type="RefSeq" id="WP_006929177.1">
    <property type="nucleotide sequence ID" value="NZ_CM001402.1"/>
</dbReference>
<dbReference type="InParanoid" id="H1XY54"/>
<evidence type="ECO:0000313" key="2">
    <source>
        <dbReference type="EMBL" id="APF17924.1"/>
    </source>
</evidence>
<evidence type="ECO:0000313" key="5">
    <source>
        <dbReference type="Proteomes" id="UP000183868"/>
    </source>
</evidence>
<dbReference type="InterPro" id="IPR000551">
    <property type="entry name" value="MerR-type_HTH_dom"/>
</dbReference>
<dbReference type="Proteomes" id="UP000004671">
    <property type="component" value="Chromosome"/>
</dbReference>
<name>H1XY54_CALAY</name>
<reference evidence="2 5" key="2">
    <citation type="submission" date="2016-11" db="EMBL/GenBank/DDBJ databases">
        <title>Genomic analysis of Caldithrix abyssi and proposal of a novel bacterial phylum Caldithrichaeota.</title>
        <authorList>
            <person name="Kublanov I."/>
            <person name="Sigalova O."/>
            <person name="Gavrilov S."/>
            <person name="Lebedinsky A."/>
            <person name="Ivanova N."/>
            <person name="Daum C."/>
            <person name="Reddy T."/>
            <person name="Klenk H.P."/>
            <person name="Goker M."/>
            <person name="Reva O."/>
            <person name="Miroshnichenko M."/>
            <person name="Kyprides N."/>
            <person name="Woyke T."/>
            <person name="Gelfand M."/>
        </authorList>
    </citation>
    <scope>NUCLEOTIDE SEQUENCE [LARGE SCALE GENOMIC DNA]</scope>
    <source>
        <strain evidence="2 5">LF13</strain>
    </source>
</reference>
<dbReference type="GO" id="GO:0003677">
    <property type="term" value="F:DNA binding"/>
    <property type="evidence" value="ECO:0007669"/>
    <property type="project" value="InterPro"/>
</dbReference>
<reference evidence="3 4" key="1">
    <citation type="submission" date="2011-09" db="EMBL/GenBank/DDBJ databases">
        <title>The permanent draft genome of Caldithrix abyssi DSM 13497.</title>
        <authorList>
            <consortium name="US DOE Joint Genome Institute (JGI-PGF)"/>
            <person name="Lucas S."/>
            <person name="Han J."/>
            <person name="Lapidus A."/>
            <person name="Bruce D."/>
            <person name="Goodwin L."/>
            <person name="Pitluck S."/>
            <person name="Peters L."/>
            <person name="Kyrpides N."/>
            <person name="Mavromatis K."/>
            <person name="Ivanova N."/>
            <person name="Mikhailova N."/>
            <person name="Chertkov O."/>
            <person name="Detter J.C."/>
            <person name="Tapia R."/>
            <person name="Han C."/>
            <person name="Land M."/>
            <person name="Hauser L."/>
            <person name="Markowitz V."/>
            <person name="Cheng J.-F."/>
            <person name="Hugenholtz P."/>
            <person name="Woyke T."/>
            <person name="Wu D."/>
            <person name="Spring S."/>
            <person name="Brambilla E."/>
            <person name="Klenk H.-P."/>
            <person name="Eisen J.A."/>
        </authorList>
    </citation>
    <scope>NUCLEOTIDE SEQUENCE [LARGE SCALE GENOMIC DNA]</scope>
    <source>
        <strain evidence="3 4">DSM 13497</strain>
    </source>
</reference>
<proteinExistence type="predicted"/>
<feature type="domain" description="HTH merR-type" evidence="1">
    <location>
        <begin position="6"/>
        <end position="70"/>
    </location>
</feature>
<dbReference type="EMBL" id="CP018099">
    <property type="protein sequence ID" value="APF17924.1"/>
    <property type="molecule type" value="Genomic_DNA"/>
</dbReference>
<dbReference type="InterPro" id="IPR009061">
    <property type="entry name" value="DNA-bd_dom_put_sf"/>
</dbReference>
<dbReference type="Pfam" id="PF13411">
    <property type="entry name" value="MerR_1"/>
    <property type="match status" value="1"/>
</dbReference>
<dbReference type="KEGG" id="caby:Cabys_1175"/>
<dbReference type="OrthoDB" id="9809391at2"/>
<sequence>MQAELYELTEVAQQLGVSPEVVKRFIRMGLVFPAQKHNYKFTRYGVRRLQMILDLYEKSYPMERIEAILNH</sequence>
<organism evidence="3 4">
    <name type="scientific">Caldithrix abyssi DSM 13497</name>
    <dbReference type="NCBI Taxonomy" id="880073"/>
    <lineage>
        <taxon>Bacteria</taxon>
        <taxon>Pseudomonadati</taxon>
        <taxon>Calditrichota</taxon>
        <taxon>Calditrichia</taxon>
        <taxon>Calditrichales</taxon>
        <taxon>Calditrichaceae</taxon>
        <taxon>Caldithrix</taxon>
    </lineage>
</organism>
<dbReference type="PaxDb" id="880073-Calab_2371"/>
<dbReference type="EMBL" id="CM001402">
    <property type="protein sequence ID" value="EHO41981.1"/>
    <property type="molecule type" value="Genomic_DNA"/>
</dbReference>
<dbReference type="STRING" id="880073.Cabys_1175"/>
<dbReference type="Proteomes" id="UP000183868">
    <property type="component" value="Chromosome"/>
</dbReference>
<accession>H1XY54</accession>